<feature type="transmembrane region" description="Helical" evidence="1">
    <location>
        <begin position="146"/>
        <end position="168"/>
    </location>
</feature>
<feature type="transmembrane region" description="Helical" evidence="1">
    <location>
        <begin position="270"/>
        <end position="288"/>
    </location>
</feature>
<protein>
    <submittedName>
        <fullName evidence="2">Uncharacterized protein</fullName>
    </submittedName>
</protein>
<organism evidence="2 3">
    <name type="scientific">Bugula neritina</name>
    <name type="common">Brown bryozoan</name>
    <name type="synonym">Sertularia neritina</name>
    <dbReference type="NCBI Taxonomy" id="10212"/>
    <lineage>
        <taxon>Eukaryota</taxon>
        <taxon>Metazoa</taxon>
        <taxon>Spiralia</taxon>
        <taxon>Lophotrochozoa</taxon>
        <taxon>Bryozoa</taxon>
        <taxon>Gymnolaemata</taxon>
        <taxon>Cheilostomatida</taxon>
        <taxon>Flustrina</taxon>
        <taxon>Buguloidea</taxon>
        <taxon>Bugulidae</taxon>
        <taxon>Bugula</taxon>
    </lineage>
</organism>
<keyword evidence="1" id="KW-0472">Membrane</keyword>
<name>A0A7J7J372_BUGNE</name>
<evidence type="ECO:0000313" key="3">
    <source>
        <dbReference type="Proteomes" id="UP000593567"/>
    </source>
</evidence>
<feature type="transmembrane region" description="Helical" evidence="1">
    <location>
        <begin position="244"/>
        <end position="264"/>
    </location>
</feature>
<feature type="transmembrane region" description="Helical" evidence="1">
    <location>
        <begin position="188"/>
        <end position="210"/>
    </location>
</feature>
<feature type="transmembrane region" description="Helical" evidence="1">
    <location>
        <begin position="71"/>
        <end position="93"/>
    </location>
</feature>
<evidence type="ECO:0000313" key="2">
    <source>
        <dbReference type="EMBL" id="KAF6020629.1"/>
    </source>
</evidence>
<keyword evidence="1" id="KW-0812">Transmembrane</keyword>
<feature type="transmembrane region" description="Helical" evidence="1">
    <location>
        <begin position="105"/>
        <end position="134"/>
    </location>
</feature>
<keyword evidence="1" id="KW-1133">Transmembrane helix</keyword>
<dbReference type="EMBL" id="VXIV02003157">
    <property type="protein sequence ID" value="KAF6020629.1"/>
    <property type="molecule type" value="Genomic_DNA"/>
</dbReference>
<comment type="caution">
    <text evidence="2">The sequence shown here is derived from an EMBL/GenBank/DDBJ whole genome shotgun (WGS) entry which is preliminary data.</text>
</comment>
<accession>A0A7J7J372</accession>
<keyword evidence="3" id="KW-1185">Reference proteome</keyword>
<dbReference type="Proteomes" id="UP000593567">
    <property type="component" value="Unassembled WGS sequence"/>
</dbReference>
<sequence>MNATSTPNKSETGSSSVTHSLQDGLFVSIHTTITVLLFLIGMTSSMILFAKNSRRYYLEKKLRGIGVTEGQLLIICTLYCVVYAPCMTVNFLGSNFLYYGPMCSVLIWLYGSMHMVTLIMHCCLSICWVVRVLWPNINIKTHLLGLYIAITIAWILPFIVIGIHVAMLSGHFSLPSAIFCVHDLELPLYLPALVLPTIVITMTCYTVCFISSKEWKQVEFEISPRLADIVVLRKREVKAMNAHCISYLMFVTLYLIWKCLFILFPEGDHYTVLALHLSMVLTPAVTLLSDNKLFSFTFTCQPISNRCCQLCIKKLSDNTQVGEPPSYADIMGEAGMNDSPEALRDTTELGVINPTQFAEVEEVNDLQCINTADENSEFEMRGLQQTENQITTSDIAYAQPNIFIITPTMQVTHDVVDEPVLTCNGFTTAM</sequence>
<dbReference type="AlphaFoldDB" id="A0A7J7J372"/>
<gene>
    <name evidence="2" type="ORF">EB796_021066</name>
</gene>
<evidence type="ECO:0000256" key="1">
    <source>
        <dbReference type="SAM" id="Phobius"/>
    </source>
</evidence>
<reference evidence="2" key="1">
    <citation type="submission" date="2020-06" db="EMBL/GenBank/DDBJ databases">
        <title>Draft genome of Bugula neritina, a colonial animal packing powerful symbionts and potential medicines.</title>
        <authorList>
            <person name="Rayko M."/>
        </authorList>
    </citation>
    <scope>NUCLEOTIDE SEQUENCE [LARGE SCALE GENOMIC DNA]</scope>
    <source>
        <strain evidence="2">Kwan_BN1</strain>
    </source>
</reference>
<proteinExistence type="predicted"/>
<feature type="transmembrane region" description="Helical" evidence="1">
    <location>
        <begin position="25"/>
        <end position="50"/>
    </location>
</feature>